<dbReference type="InterPro" id="IPR008928">
    <property type="entry name" value="6-hairpin_glycosidase_sf"/>
</dbReference>
<organism evidence="1 2">
    <name type="scientific">Lacrimispora xylanisolvens</name>
    <dbReference type="NCBI Taxonomy" id="384636"/>
    <lineage>
        <taxon>Bacteria</taxon>
        <taxon>Bacillati</taxon>
        <taxon>Bacillota</taxon>
        <taxon>Clostridia</taxon>
        <taxon>Lachnospirales</taxon>
        <taxon>Lachnospiraceae</taxon>
        <taxon>Lacrimispora</taxon>
    </lineage>
</organism>
<proteinExistence type="predicted"/>
<dbReference type="Proteomes" id="UP000237749">
    <property type="component" value="Unassembled WGS sequence"/>
</dbReference>
<dbReference type="GO" id="GO:0005975">
    <property type="term" value="P:carbohydrate metabolic process"/>
    <property type="evidence" value="ECO:0007669"/>
    <property type="project" value="InterPro"/>
</dbReference>
<protein>
    <recommendedName>
        <fullName evidence="3">Heparinase II/III-like protein</fullName>
    </recommendedName>
</protein>
<comment type="caution">
    <text evidence="1">The sequence shown here is derived from an EMBL/GenBank/DDBJ whole genome shotgun (WGS) entry which is preliminary data.</text>
</comment>
<dbReference type="OrthoDB" id="1290722at2"/>
<evidence type="ECO:0000313" key="1">
    <source>
        <dbReference type="EMBL" id="PPK79410.1"/>
    </source>
</evidence>
<dbReference type="RefSeq" id="WP_104438277.1">
    <property type="nucleotide sequence ID" value="NZ_PTJA01000010.1"/>
</dbReference>
<evidence type="ECO:0008006" key="3">
    <source>
        <dbReference type="Google" id="ProtNLM"/>
    </source>
</evidence>
<gene>
    <name evidence="1" type="ORF">BXY41_110136</name>
</gene>
<name>A0A2S6HPQ4_9FIRM</name>
<keyword evidence="2" id="KW-1185">Reference proteome</keyword>
<dbReference type="AlphaFoldDB" id="A0A2S6HPQ4"/>
<dbReference type="SUPFAM" id="SSF48208">
    <property type="entry name" value="Six-hairpin glycosidases"/>
    <property type="match status" value="1"/>
</dbReference>
<evidence type="ECO:0000313" key="2">
    <source>
        <dbReference type="Proteomes" id="UP000237749"/>
    </source>
</evidence>
<dbReference type="EMBL" id="PTJA01000010">
    <property type="protein sequence ID" value="PPK79410.1"/>
    <property type="molecule type" value="Genomic_DNA"/>
</dbReference>
<accession>A0A2S6HPQ4</accession>
<reference evidence="1 2" key="1">
    <citation type="submission" date="2018-02" db="EMBL/GenBank/DDBJ databases">
        <title>Genomic Encyclopedia of Archaeal and Bacterial Type Strains, Phase II (KMG-II): from individual species to whole genera.</title>
        <authorList>
            <person name="Goeker M."/>
        </authorList>
    </citation>
    <scope>NUCLEOTIDE SEQUENCE [LARGE SCALE GENOMIC DNA]</scope>
    <source>
        <strain evidence="1 2">DSM 3808</strain>
    </source>
</reference>
<sequence length="557" mass="62813">MKKHYEKIILYSDRKTEEILNQQVMDETSEFYGGFRDHDGLVEPKLAIFQVTTMTACLFNSKSRFYGDENIYNRISIALSYIANGQRENGFFDLINCNFYSGADTAFCIDGLLPAYIYLNRLSGNENCPSMERTMISALMPVMESILIKGGKAMINGGFHTPNHRWAIASALMMLYRLTSDESMKKGAEKFLIEGCDCNEDGEYAERSAGGYNLVNNNAMIMLAMATGDDSWYEPVKRNLTMMLHYMEPDGSIFTNNSTRQDRGTRVYPTGYYLEYLYMGIKFHNETFLQAACFIMDQAVAKGIGPLDWLIHFMLLPELGEFEYEDSKILTNYCHHYTDSGIVRLRREAYSCSILKSSPSFLYFVHGDLCVSMKIGASFCEHRYFVPENLIQLPGDEGFVLNQKMAGWYYLPFQEPQDTADWWKMDHSKREKLHGPDMNFVLTVTEAADGVDITIETAGIDRAPLRVELAFDAGCRVESPYFISEGNAGGGIVAREGTVTASKGKYAITAGPGFGAHNYVAGKFGSQGRSQDCYTVYFTDFTCFKHTISLRAVPAAY</sequence>